<name>A0A183IXB3_9BILA</name>
<dbReference type="AlphaFoldDB" id="A0A183IXB3"/>
<reference evidence="3" key="1">
    <citation type="submission" date="2016-06" db="UniProtKB">
        <authorList>
            <consortium name="WormBaseParasite"/>
        </authorList>
    </citation>
    <scope>IDENTIFICATION</scope>
</reference>
<dbReference type="GO" id="GO:0033017">
    <property type="term" value="C:sarcoplasmic reticulum membrane"/>
    <property type="evidence" value="ECO:0007669"/>
    <property type="project" value="TreeGrafter"/>
</dbReference>
<evidence type="ECO:0000313" key="3">
    <source>
        <dbReference type="WBParaSite" id="SBAD_0000856901-mRNA-1"/>
    </source>
</evidence>
<dbReference type="GO" id="GO:0042383">
    <property type="term" value="C:sarcolemma"/>
    <property type="evidence" value="ECO:0007669"/>
    <property type="project" value="TreeGrafter"/>
</dbReference>
<reference evidence="1 2" key="2">
    <citation type="submission" date="2018-11" db="EMBL/GenBank/DDBJ databases">
        <authorList>
            <consortium name="Pathogen Informatics"/>
        </authorList>
    </citation>
    <scope>NUCLEOTIDE SEQUENCE [LARGE SCALE GENOMIC DNA]</scope>
</reference>
<dbReference type="PANTHER" id="PTHR46399:SF8">
    <property type="entry name" value="B30.2_SPRY DOMAIN-CONTAINING PROTEIN"/>
    <property type="match status" value="1"/>
</dbReference>
<dbReference type="WBParaSite" id="SBAD_0000856901-mRNA-1">
    <property type="protein sequence ID" value="SBAD_0000856901-mRNA-1"/>
    <property type="gene ID" value="SBAD_0000856901"/>
</dbReference>
<gene>
    <name evidence="1" type="ORF">SBAD_LOCUS8261</name>
</gene>
<dbReference type="GO" id="GO:0034704">
    <property type="term" value="C:calcium channel complex"/>
    <property type="evidence" value="ECO:0007669"/>
    <property type="project" value="TreeGrafter"/>
</dbReference>
<dbReference type="GO" id="GO:0006941">
    <property type="term" value="P:striated muscle contraction"/>
    <property type="evidence" value="ECO:0007669"/>
    <property type="project" value="TreeGrafter"/>
</dbReference>
<evidence type="ECO:0000313" key="2">
    <source>
        <dbReference type="Proteomes" id="UP000270296"/>
    </source>
</evidence>
<evidence type="ECO:0000313" key="1">
    <source>
        <dbReference type="EMBL" id="VDP16147.1"/>
    </source>
</evidence>
<dbReference type="GO" id="GO:0030018">
    <property type="term" value="C:Z disc"/>
    <property type="evidence" value="ECO:0007669"/>
    <property type="project" value="TreeGrafter"/>
</dbReference>
<keyword evidence="2" id="KW-1185">Reference proteome</keyword>
<dbReference type="InterPro" id="IPR015925">
    <property type="entry name" value="Ryanodine_IP3_receptor"/>
</dbReference>
<accession>A0A183IXB3</accession>
<dbReference type="GO" id="GO:0005790">
    <property type="term" value="C:smooth endoplasmic reticulum"/>
    <property type="evidence" value="ECO:0007669"/>
    <property type="project" value="TreeGrafter"/>
</dbReference>
<dbReference type="GO" id="GO:0005219">
    <property type="term" value="F:ryanodine-sensitive calcium-release channel activity"/>
    <property type="evidence" value="ECO:0007669"/>
    <property type="project" value="TreeGrafter"/>
</dbReference>
<sequence>MATLVPWDLLTDFERRKYRFRALEILKFLHYNGYRVVGVENRRDEHSTNSEDHSSMEKRFACNLLEKFLTYMDNVALKVQPVKPSKAFCRRSDYVDTSHDVKFFSKILLPLLVAYFRSHSGYFLASGTGSAGATNKEKEMVAGLFARLAMLLRRKLNAFGCESHTSVRCLQVLVRNIDVRTLVKINSDTVRTSLLIFFNGAADDLILAVRDIRNQGCYVSLRGKTLKSWSSLTYVCQVLLPLLTALFAHLNSTNAGQDLLIDEIQIATYKIVDSLYALSLSTTAVQDRKSIKYEIEKHRSAIGQCLRAFASCFPVAFLEPDFNTNNRFSFLNKFHDQSVLAREMLHTYSSNIPLLDDVLQKIEDVANVGGKYDDDPNIFDVHLPMLCSYMTYWRQFGEDGTPSETKVTNINSEYINKLFVAALKVVADHTGSKNAIWLFRFTPSLQPMIPYVTIDPLNDYLLPIAAKIRRSAEQAFKEEERLRTHPETTDENAVIEENSILVRDIYSFYPLLIKFTDLHKAHWLKKPSLETNCLYENVAVVFKIWSESQFEDDVGPSIEVKTGKAAVAVRKKKRRVSKRRDQSGNSIVVACLKRLLPVGLNLFGGSELDILQKVKEKFIARDNEEQIRSFIQSSLNVPKEQDRNQKNQWQKELYQKIGKAQMLRIEPMTQEKVVDKISKMGDVLSALHAVEHPLAQMANAWRKVLSVQRKRAVVACFRMLSIYSFPKHRCINLFMEGYQEKWLQSENTGRDRLISDVANFSDENRLAIAARSEGEELENLKIPDPIVQLVHCFQRAATAERKQLVSINSDQLYKDYAVVMASSIHIKEEDDNEAADEEEAVSMEVGWENANATCNGEPSTMVSDTLQLGIHILNGGNKAVQAAMLRYLQDKRDVQFFSSITGLLSKCSVLNLEIFERQIKAEEMGMGAELSVGEHQNLNDADFICSLFRFLQLTCEGHNNGKCSLRLFRG</sequence>
<proteinExistence type="predicted"/>
<organism evidence="3">
    <name type="scientific">Soboliphyme baturini</name>
    <dbReference type="NCBI Taxonomy" id="241478"/>
    <lineage>
        <taxon>Eukaryota</taxon>
        <taxon>Metazoa</taxon>
        <taxon>Ecdysozoa</taxon>
        <taxon>Nematoda</taxon>
        <taxon>Enoplea</taxon>
        <taxon>Dorylaimia</taxon>
        <taxon>Dioctophymatida</taxon>
        <taxon>Dioctophymatoidea</taxon>
        <taxon>Soboliphymatidae</taxon>
        <taxon>Soboliphyme</taxon>
    </lineage>
</organism>
<dbReference type="EMBL" id="UZAM01011424">
    <property type="protein sequence ID" value="VDP16147.1"/>
    <property type="molecule type" value="Genomic_DNA"/>
</dbReference>
<dbReference type="PANTHER" id="PTHR46399">
    <property type="entry name" value="B30.2/SPRY DOMAIN-CONTAINING PROTEIN"/>
    <property type="match status" value="1"/>
</dbReference>
<dbReference type="GO" id="GO:0014808">
    <property type="term" value="P:release of sequestered calcium ion into cytosol by sarcoplasmic reticulum"/>
    <property type="evidence" value="ECO:0007669"/>
    <property type="project" value="TreeGrafter"/>
</dbReference>
<dbReference type="Proteomes" id="UP000270296">
    <property type="component" value="Unassembled WGS sequence"/>
</dbReference>
<dbReference type="Gene3D" id="1.10.490.160">
    <property type="match status" value="1"/>
</dbReference>
<dbReference type="OrthoDB" id="300855at2759"/>
<protein>
    <submittedName>
        <fullName evidence="3">HECT domain-containing protein</fullName>
    </submittedName>
</protein>